<organism evidence="2 3">
    <name type="scientific">Rubripirellula amarantea</name>
    <dbReference type="NCBI Taxonomy" id="2527999"/>
    <lineage>
        <taxon>Bacteria</taxon>
        <taxon>Pseudomonadati</taxon>
        <taxon>Planctomycetota</taxon>
        <taxon>Planctomycetia</taxon>
        <taxon>Pirellulales</taxon>
        <taxon>Pirellulaceae</taxon>
        <taxon>Rubripirellula</taxon>
    </lineage>
</organism>
<feature type="signal peptide" evidence="1">
    <location>
        <begin position="1"/>
        <end position="32"/>
    </location>
</feature>
<protein>
    <recommendedName>
        <fullName evidence="4">SGNH hydrolase-type esterase domain-containing protein</fullName>
    </recommendedName>
</protein>
<evidence type="ECO:0000313" key="3">
    <source>
        <dbReference type="Proteomes" id="UP000316598"/>
    </source>
</evidence>
<evidence type="ECO:0000256" key="1">
    <source>
        <dbReference type="SAM" id="SignalP"/>
    </source>
</evidence>
<evidence type="ECO:0000313" key="2">
    <source>
        <dbReference type="EMBL" id="TWT54903.1"/>
    </source>
</evidence>
<gene>
    <name evidence="2" type="ORF">Pla22_25570</name>
</gene>
<dbReference type="InterPro" id="IPR036514">
    <property type="entry name" value="SGNH_hydro_sf"/>
</dbReference>
<dbReference type="EMBL" id="SJPI01000001">
    <property type="protein sequence ID" value="TWT54903.1"/>
    <property type="molecule type" value="Genomic_DNA"/>
</dbReference>
<dbReference type="GO" id="GO:0016788">
    <property type="term" value="F:hydrolase activity, acting on ester bonds"/>
    <property type="evidence" value="ECO:0007669"/>
    <property type="project" value="UniProtKB-ARBA"/>
</dbReference>
<comment type="caution">
    <text evidence="2">The sequence shown here is derived from an EMBL/GenBank/DDBJ whole genome shotgun (WGS) entry which is preliminary data.</text>
</comment>
<sequence precursor="true">MCRSTLLNEGTAVIRYGCLLLLAVTVASNVDAQERVFEGPWNNRRTGASGTMTCNATEVNQGQWTAIFRGVFQGKPFEYKIDFQSKASGSGSILAGTTSIDGKRYEWNGTLQASQLRGRYQATNGWNGEFTLNETAASRRNVPMSVEPESIEEVEIKPVIQDGDHLLFIGNSYMANEGGVYNYLQAALKKRGIDITHQSEIAYGKPLSEMVTREVGTAMMDPKVDVVVITSGDLKSMQQFATKLKDSGKKLVVFMTWEGKHPGNQSSKTQYTSATRKAVRQMRELEKQTGATIIPSAVLYHDLTMNPPDGMPRIDYLWKQRNIHQNALGTMANALLMTAMLTGESPAGLNFDFPPHIVGQNIPDEPDLRFTRDLRETLQYRAWSVAHDWTKGRSHLEAPK</sequence>
<feature type="chain" id="PRO_5022689599" description="SGNH hydrolase-type esterase domain-containing protein" evidence="1">
    <location>
        <begin position="33"/>
        <end position="400"/>
    </location>
</feature>
<keyword evidence="3" id="KW-1185">Reference proteome</keyword>
<reference evidence="2 3" key="1">
    <citation type="submission" date="2019-02" db="EMBL/GenBank/DDBJ databases">
        <title>Deep-cultivation of Planctomycetes and their phenomic and genomic characterization uncovers novel biology.</title>
        <authorList>
            <person name="Wiegand S."/>
            <person name="Jogler M."/>
            <person name="Boedeker C."/>
            <person name="Pinto D."/>
            <person name="Vollmers J."/>
            <person name="Rivas-Marin E."/>
            <person name="Kohn T."/>
            <person name="Peeters S.H."/>
            <person name="Heuer A."/>
            <person name="Rast P."/>
            <person name="Oberbeckmann S."/>
            <person name="Bunk B."/>
            <person name="Jeske O."/>
            <person name="Meyerdierks A."/>
            <person name="Storesund J.E."/>
            <person name="Kallscheuer N."/>
            <person name="Luecker S."/>
            <person name="Lage O.M."/>
            <person name="Pohl T."/>
            <person name="Merkel B.J."/>
            <person name="Hornburger P."/>
            <person name="Mueller R.-W."/>
            <person name="Bruemmer F."/>
            <person name="Labrenz M."/>
            <person name="Spormann A.M."/>
            <person name="Op Den Camp H."/>
            <person name="Overmann J."/>
            <person name="Amann R."/>
            <person name="Jetten M.S.M."/>
            <person name="Mascher T."/>
            <person name="Medema M.H."/>
            <person name="Devos D.P."/>
            <person name="Kaster A.-K."/>
            <person name="Ovreas L."/>
            <person name="Rohde M."/>
            <person name="Galperin M.Y."/>
            <person name="Jogler C."/>
        </authorList>
    </citation>
    <scope>NUCLEOTIDE SEQUENCE [LARGE SCALE GENOMIC DNA]</scope>
    <source>
        <strain evidence="2 3">Pla22</strain>
    </source>
</reference>
<dbReference type="Proteomes" id="UP000316598">
    <property type="component" value="Unassembled WGS sequence"/>
</dbReference>
<accession>A0A5C5WY19</accession>
<dbReference type="SUPFAM" id="SSF52266">
    <property type="entry name" value="SGNH hydrolase"/>
    <property type="match status" value="1"/>
</dbReference>
<dbReference type="Gene3D" id="3.40.50.1110">
    <property type="entry name" value="SGNH hydrolase"/>
    <property type="match status" value="1"/>
</dbReference>
<evidence type="ECO:0008006" key="4">
    <source>
        <dbReference type="Google" id="ProtNLM"/>
    </source>
</evidence>
<dbReference type="AlphaFoldDB" id="A0A5C5WY19"/>
<proteinExistence type="predicted"/>
<name>A0A5C5WY19_9BACT</name>
<keyword evidence="1" id="KW-0732">Signal</keyword>